<comment type="similarity">
    <text evidence="2">Belongs to the RmuC family.</text>
</comment>
<feature type="region of interest" description="Disordered" evidence="6">
    <location>
        <begin position="391"/>
        <end position="432"/>
    </location>
</feature>
<evidence type="ECO:0000313" key="7">
    <source>
        <dbReference type="EMBL" id="MBM3317745.1"/>
    </source>
</evidence>
<evidence type="ECO:0000256" key="3">
    <source>
        <dbReference type="ARBA" id="ARBA00023054"/>
    </source>
</evidence>
<dbReference type="AlphaFoldDB" id="A0A938BQX8"/>
<organism evidence="7 8">
    <name type="scientific">Eiseniibacteriota bacterium</name>
    <dbReference type="NCBI Taxonomy" id="2212470"/>
    <lineage>
        <taxon>Bacteria</taxon>
        <taxon>Candidatus Eiseniibacteriota</taxon>
    </lineage>
</organism>
<evidence type="ECO:0000256" key="2">
    <source>
        <dbReference type="ARBA" id="ARBA00009840"/>
    </source>
</evidence>
<name>A0A938BQX8_UNCEI</name>
<comment type="caution">
    <text evidence="7">The sequence shown here is derived from an EMBL/GenBank/DDBJ whole genome shotgun (WGS) entry which is preliminary data.</text>
</comment>
<gene>
    <name evidence="7" type="ORF">FJY75_07815</name>
</gene>
<dbReference type="GO" id="GO:0006310">
    <property type="term" value="P:DNA recombination"/>
    <property type="evidence" value="ECO:0007669"/>
    <property type="project" value="UniProtKB-KW"/>
</dbReference>
<dbReference type="EMBL" id="VGIY01000179">
    <property type="protein sequence ID" value="MBM3317745.1"/>
    <property type="molecule type" value="Genomic_DNA"/>
</dbReference>
<keyword evidence="4" id="KW-0233">DNA recombination</keyword>
<dbReference type="PANTHER" id="PTHR30563">
    <property type="entry name" value="DNA RECOMBINATION PROTEIN RMUC"/>
    <property type="match status" value="1"/>
</dbReference>
<comment type="function">
    <text evidence="1">Involved in DNA recombination.</text>
</comment>
<evidence type="ECO:0000256" key="5">
    <source>
        <dbReference type="SAM" id="Coils"/>
    </source>
</evidence>
<feature type="coiled-coil region" evidence="5">
    <location>
        <begin position="29"/>
        <end position="56"/>
    </location>
</feature>
<evidence type="ECO:0000256" key="1">
    <source>
        <dbReference type="ARBA" id="ARBA00003416"/>
    </source>
</evidence>
<proteinExistence type="inferred from homology"/>
<accession>A0A938BQX8</accession>
<keyword evidence="3 5" id="KW-0175">Coiled coil</keyword>
<evidence type="ECO:0000256" key="4">
    <source>
        <dbReference type="ARBA" id="ARBA00023172"/>
    </source>
</evidence>
<dbReference type="PANTHER" id="PTHR30563:SF0">
    <property type="entry name" value="DNA RECOMBINATION PROTEIN RMUC"/>
    <property type="match status" value="1"/>
</dbReference>
<evidence type="ECO:0000313" key="8">
    <source>
        <dbReference type="Proteomes" id="UP000748308"/>
    </source>
</evidence>
<protein>
    <submittedName>
        <fullName evidence="7">DNA recombination protein RmuC</fullName>
    </submittedName>
</protein>
<evidence type="ECO:0000256" key="6">
    <source>
        <dbReference type="SAM" id="MobiDB-lite"/>
    </source>
</evidence>
<feature type="compositionally biased region" description="Pro residues" evidence="6">
    <location>
        <begin position="416"/>
        <end position="425"/>
    </location>
</feature>
<sequence>MEVHQMIVAALAALLAGLLIGLAVRQAGARALRRENERQRREAEELRIRIAELETLQRADAEKLGWVEQAELKLREAFSALAGKALQDNAAMLSQRTQDDLKGVVEPLRERLATFGEHVRELEKNRQGAYDGLREQLRALGEGHSRLQETTQTLAQALRSPTVRGRWGELQLRRVVELAGMVHHVSFEEQAGGESGRPDMIVRLPNQGILPIDAKAPLDAYLTAAETQDPDARRAQLALHARALRDRVRDLSQKRYWEQFSPAPDFVVMFVPNEACLGAAFEADPALLEHAVQNRVLISSPVNLLALLRAVAYGWQQHELTDNARRLAAEGRDLHGRLSVFVGHFADLGERLERAVETYNKSVGSLERRLLPSLRRMQDLGVGPAEIKEPAAIEIRPIAPQRLDPPTANGSGGPPETQPPAPRSPEGPYAAQ</sequence>
<dbReference type="Proteomes" id="UP000748308">
    <property type="component" value="Unassembled WGS sequence"/>
</dbReference>
<dbReference type="InterPro" id="IPR003798">
    <property type="entry name" value="DNA_recombination_RmuC"/>
</dbReference>
<reference evidence="7" key="1">
    <citation type="submission" date="2019-03" db="EMBL/GenBank/DDBJ databases">
        <title>Lake Tanganyika Metagenome-Assembled Genomes (MAGs).</title>
        <authorList>
            <person name="Tran P."/>
        </authorList>
    </citation>
    <scope>NUCLEOTIDE SEQUENCE</scope>
    <source>
        <strain evidence="7">M_DeepCast_400m_m2_100</strain>
    </source>
</reference>
<dbReference type="Pfam" id="PF02646">
    <property type="entry name" value="RmuC"/>
    <property type="match status" value="1"/>
</dbReference>